<dbReference type="Gene3D" id="2.40.50.140">
    <property type="entry name" value="Nucleic acid-binding proteins"/>
    <property type="match status" value="1"/>
</dbReference>
<dbReference type="InterPro" id="IPR031327">
    <property type="entry name" value="MCM"/>
</dbReference>
<comment type="subcellular location">
    <subcellularLocation>
        <location evidence="1">Nucleus</location>
    </subcellularLocation>
</comment>
<dbReference type="Pfam" id="PF17207">
    <property type="entry name" value="MCM_OB"/>
    <property type="match status" value="1"/>
</dbReference>
<organism evidence="12">
    <name type="scientific">Lygus hesperus</name>
    <name type="common">Western plant bug</name>
    <dbReference type="NCBI Taxonomy" id="30085"/>
    <lineage>
        <taxon>Eukaryota</taxon>
        <taxon>Metazoa</taxon>
        <taxon>Ecdysozoa</taxon>
        <taxon>Arthropoda</taxon>
        <taxon>Hexapoda</taxon>
        <taxon>Insecta</taxon>
        <taxon>Pterygota</taxon>
        <taxon>Neoptera</taxon>
        <taxon>Paraneoptera</taxon>
        <taxon>Hemiptera</taxon>
        <taxon>Heteroptera</taxon>
        <taxon>Panheteroptera</taxon>
        <taxon>Cimicomorpha</taxon>
        <taxon>Miridae</taxon>
        <taxon>Mirini</taxon>
        <taxon>Lygus</taxon>
    </lineage>
</organism>
<accession>A0A146KW35</accession>
<comment type="subunit">
    <text evidence="10">Component of the MCM2-7 complex.</text>
</comment>
<evidence type="ECO:0000256" key="9">
    <source>
        <dbReference type="ARBA" id="ARBA00023242"/>
    </source>
</evidence>
<keyword evidence="4 10" id="KW-0547">Nucleotide-binding</keyword>
<evidence type="ECO:0000313" key="13">
    <source>
        <dbReference type="EMBL" id="JAQ16786.1"/>
    </source>
</evidence>
<keyword evidence="9 10" id="KW-0539">Nucleus</keyword>
<dbReference type="GO" id="GO:0003697">
    <property type="term" value="F:single-stranded DNA binding"/>
    <property type="evidence" value="ECO:0007669"/>
    <property type="project" value="TreeGrafter"/>
</dbReference>
<evidence type="ECO:0000256" key="8">
    <source>
        <dbReference type="ARBA" id="ARBA00023125"/>
    </source>
</evidence>
<name>A0A146KW35_LYGHE</name>
<keyword evidence="5 10" id="KW-0378">Hydrolase</keyword>
<evidence type="ECO:0000256" key="7">
    <source>
        <dbReference type="ARBA" id="ARBA00022840"/>
    </source>
</evidence>
<comment type="catalytic activity">
    <reaction evidence="10">
        <text>ATP + H2O = ADP + phosphate + H(+)</text>
        <dbReference type="Rhea" id="RHEA:13065"/>
        <dbReference type="ChEBI" id="CHEBI:15377"/>
        <dbReference type="ChEBI" id="CHEBI:15378"/>
        <dbReference type="ChEBI" id="CHEBI:30616"/>
        <dbReference type="ChEBI" id="CHEBI:43474"/>
        <dbReference type="ChEBI" id="CHEBI:456216"/>
        <dbReference type="EC" id="3.6.4.12"/>
    </reaction>
</comment>
<dbReference type="GO" id="GO:0042555">
    <property type="term" value="C:MCM complex"/>
    <property type="evidence" value="ECO:0007669"/>
    <property type="project" value="UniProtKB-UniRule"/>
</dbReference>
<comment type="function">
    <text evidence="10">Acts as component of the MCM2-7 complex (MCM complex) which is the replicative helicase essential for 'once per cell cycle' DNA replication initiation and elongation in eukaryotic cells. The active ATPase sites in the MCM2-7 ring are formed through the interaction surfaces of two neighboring subunits such that a critical structure of a conserved arginine finger motif is provided in trans relative to the ATP-binding site of the Walker A box of the adjacent subunit. The six ATPase active sites, however, are likely to contribute differentially to the complex helicase activity.</text>
</comment>
<dbReference type="AlphaFoldDB" id="A0A146KW35"/>
<evidence type="ECO:0000313" key="12">
    <source>
        <dbReference type="EMBL" id="JAP99395.1"/>
    </source>
</evidence>
<evidence type="ECO:0000256" key="3">
    <source>
        <dbReference type="ARBA" id="ARBA00022705"/>
    </source>
</evidence>
<evidence type="ECO:0000256" key="6">
    <source>
        <dbReference type="ARBA" id="ARBA00022806"/>
    </source>
</evidence>
<dbReference type="FunFam" id="2.20.28.10:FF:000003">
    <property type="entry name" value="DNA helicase"/>
    <property type="match status" value="1"/>
</dbReference>
<keyword evidence="8 10" id="KW-0238">DNA-binding</keyword>
<dbReference type="GO" id="GO:1902975">
    <property type="term" value="P:mitotic DNA replication initiation"/>
    <property type="evidence" value="ECO:0007669"/>
    <property type="project" value="TreeGrafter"/>
</dbReference>
<dbReference type="GO" id="GO:0005634">
    <property type="term" value="C:nucleus"/>
    <property type="evidence" value="ECO:0007669"/>
    <property type="project" value="UniProtKB-SubCell"/>
</dbReference>
<evidence type="ECO:0000256" key="1">
    <source>
        <dbReference type="ARBA" id="ARBA00004123"/>
    </source>
</evidence>
<dbReference type="InterPro" id="IPR033762">
    <property type="entry name" value="MCM_OB"/>
</dbReference>
<evidence type="ECO:0000259" key="11">
    <source>
        <dbReference type="Pfam" id="PF17207"/>
    </source>
</evidence>
<feature type="domain" description="MCM OB" evidence="11">
    <location>
        <begin position="1"/>
        <end position="127"/>
    </location>
</feature>
<dbReference type="PANTHER" id="PTHR11630:SF66">
    <property type="entry name" value="DNA REPLICATION LICENSING FACTOR MCM4"/>
    <property type="match status" value="1"/>
</dbReference>
<keyword evidence="3 10" id="KW-0235">DNA replication</keyword>
<dbReference type="PANTHER" id="PTHR11630">
    <property type="entry name" value="DNA REPLICATION LICENSING FACTOR MCM FAMILY MEMBER"/>
    <property type="match status" value="1"/>
</dbReference>
<evidence type="ECO:0000256" key="10">
    <source>
        <dbReference type="RuleBase" id="RU368062"/>
    </source>
</evidence>
<keyword evidence="6 10" id="KW-0347">Helicase</keyword>
<proteinExistence type="inferred from homology"/>
<dbReference type="Gene3D" id="2.20.28.10">
    <property type="match status" value="1"/>
</dbReference>
<dbReference type="SMART" id="SM00350">
    <property type="entry name" value="MCM"/>
    <property type="match status" value="1"/>
</dbReference>
<comment type="similarity">
    <text evidence="2 10">Belongs to the MCM family.</text>
</comment>
<dbReference type="EMBL" id="GDHC01001843">
    <property type="protein sequence ID" value="JAQ16786.1"/>
    <property type="molecule type" value="Transcribed_RNA"/>
</dbReference>
<dbReference type="GO" id="GO:0006271">
    <property type="term" value="P:DNA strand elongation involved in DNA replication"/>
    <property type="evidence" value="ECO:0007669"/>
    <property type="project" value="TreeGrafter"/>
</dbReference>
<evidence type="ECO:0000256" key="5">
    <source>
        <dbReference type="ARBA" id="ARBA00022801"/>
    </source>
</evidence>
<dbReference type="GO" id="GO:0000727">
    <property type="term" value="P:double-strand break repair via break-induced replication"/>
    <property type="evidence" value="ECO:0007669"/>
    <property type="project" value="TreeGrafter"/>
</dbReference>
<dbReference type="InterPro" id="IPR008047">
    <property type="entry name" value="MCM_4"/>
</dbReference>
<dbReference type="EC" id="3.6.4.12" evidence="10"/>
<dbReference type="GO" id="GO:0005524">
    <property type="term" value="F:ATP binding"/>
    <property type="evidence" value="ECO:0007669"/>
    <property type="project" value="UniProtKB-UniRule"/>
</dbReference>
<sequence length="203" mass="22913">MRQLGPDHIDSLVSIKGMVIRCGALVPQLQVAYFACTLCNDSQVVPIYASYINEPVICTHCKQKYTMQLIHNRSTFSDKQVVRIQETPDSIPDGETPHTITVYTYDDMVDTIRPGDRLQITGIYRATATRCNPRKRTLSSVFRTYIDAIHFTILQGVDTKLSKIPELSRRDVFETFAKNPATYETLVASFAPSVFGMEDVKRG</sequence>
<gene>
    <name evidence="12" type="primary">mcm4-a_1</name>
    <name evidence="13" type="synonym">mcm4-a_0</name>
    <name evidence="13" type="ORF">g.38119</name>
    <name evidence="12" type="ORF">g.38123</name>
</gene>
<dbReference type="SUPFAM" id="SSF50249">
    <property type="entry name" value="Nucleic acid-binding proteins"/>
    <property type="match status" value="1"/>
</dbReference>
<dbReference type="InterPro" id="IPR012340">
    <property type="entry name" value="NA-bd_OB-fold"/>
</dbReference>
<evidence type="ECO:0000256" key="4">
    <source>
        <dbReference type="ARBA" id="ARBA00022741"/>
    </source>
</evidence>
<reference evidence="12" key="1">
    <citation type="journal article" date="2016" name="Gigascience">
        <title>De novo construction of an expanded transcriptome assembly for the western tarnished plant bug, Lygus hesperus.</title>
        <authorList>
            <person name="Tassone E.E."/>
            <person name="Geib S.M."/>
            <person name="Hall B."/>
            <person name="Fabrick J.A."/>
            <person name="Brent C.S."/>
            <person name="Hull J.J."/>
        </authorList>
    </citation>
    <scope>NUCLEOTIDE SEQUENCE</scope>
</reference>
<dbReference type="PRINTS" id="PR01660">
    <property type="entry name" value="MCMPROTEIN4"/>
</dbReference>
<protein>
    <recommendedName>
        <fullName evidence="10">DNA replication licensing factor MCM4</fullName>
        <ecNumber evidence="10">3.6.4.12</ecNumber>
    </recommendedName>
</protein>
<dbReference type="GO" id="GO:0016787">
    <property type="term" value="F:hydrolase activity"/>
    <property type="evidence" value="ECO:0007669"/>
    <property type="project" value="UniProtKB-KW"/>
</dbReference>
<dbReference type="EMBL" id="GDHC01019233">
    <property type="protein sequence ID" value="JAP99395.1"/>
    <property type="molecule type" value="Transcribed_RNA"/>
</dbReference>
<dbReference type="GO" id="GO:0017116">
    <property type="term" value="F:single-stranded DNA helicase activity"/>
    <property type="evidence" value="ECO:0007669"/>
    <property type="project" value="TreeGrafter"/>
</dbReference>
<keyword evidence="7 10" id="KW-0067">ATP-binding</keyword>
<evidence type="ECO:0000256" key="2">
    <source>
        <dbReference type="ARBA" id="ARBA00008010"/>
    </source>
</evidence>